<dbReference type="PRINTS" id="PR00126">
    <property type="entry name" value="ATPASEGAMMA"/>
</dbReference>
<dbReference type="PIRSF" id="PIRSF039089">
    <property type="entry name" value="ATP_synthase_gamma"/>
    <property type="match status" value="1"/>
</dbReference>
<keyword evidence="7" id="KW-0496">Mitochondrion</keyword>
<reference evidence="12" key="1">
    <citation type="journal article" date="2020" name="Ecol. Evol.">
        <title>Genome structure and content of the rice root-knot nematode (Meloidogyne graminicola).</title>
        <authorList>
            <person name="Phan N.T."/>
            <person name="Danchin E.G.J."/>
            <person name="Klopp C."/>
            <person name="Perfus-Barbeoch L."/>
            <person name="Kozlowski D.K."/>
            <person name="Koutsovoulos G.D."/>
            <person name="Lopez-Roques C."/>
            <person name="Bouchez O."/>
            <person name="Zahm M."/>
            <person name="Besnard G."/>
            <person name="Bellafiore S."/>
        </authorList>
    </citation>
    <scope>NUCLEOTIDE SEQUENCE</scope>
    <source>
        <strain evidence="12">VN-18</strain>
    </source>
</reference>
<comment type="similarity">
    <text evidence="2 11">Belongs to the ATPase gamma chain family.</text>
</comment>
<dbReference type="InterPro" id="IPR000131">
    <property type="entry name" value="ATP_synth_F1_gsu"/>
</dbReference>
<keyword evidence="6 11" id="KW-0406">Ion transport</keyword>
<dbReference type="NCBIfam" id="TIGR01146">
    <property type="entry name" value="ATPsyn_F1gamma"/>
    <property type="match status" value="1"/>
</dbReference>
<dbReference type="Gene3D" id="1.10.287.80">
    <property type="entry name" value="ATP synthase, gamma subunit, helix hairpin domain"/>
    <property type="match status" value="1"/>
</dbReference>
<comment type="caution">
    <text evidence="12">The sequence shown here is derived from an EMBL/GenBank/DDBJ whole genome shotgun (WGS) entry which is preliminary data.</text>
</comment>
<keyword evidence="4 11" id="KW-0375">Hydrogen ion transport</keyword>
<evidence type="ECO:0000256" key="9">
    <source>
        <dbReference type="ARBA" id="ARBA00023196"/>
    </source>
</evidence>
<dbReference type="GO" id="GO:0045259">
    <property type="term" value="C:proton-transporting ATP synthase complex"/>
    <property type="evidence" value="ECO:0007669"/>
    <property type="project" value="UniProtKB-KW"/>
</dbReference>
<dbReference type="PANTHER" id="PTHR11693">
    <property type="entry name" value="ATP SYNTHASE GAMMA CHAIN"/>
    <property type="match status" value="1"/>
</dbReference>
<evidence type="ECO:0000313" key="12">
    <source>
        <dbReference type="EMBL" id="KAF7640365.1"/>
    </source>
</evidence>
<evidence type="ECO:0000256" key="6">
    <source>
        <dbReference type="ARBA" id="ARBA00023065"/>
    </source>
</evidence>
<dbReference type="PROSITE" id="PS00153">
    <property type="entry name" value="ATPASE_GAMMA"/>
    <property type="match status" value="1"/>
</dbReference>
<sequence length="303" mass="33733">MFRAILFNYHQPLVIASKVDGQRGFATLKDISIRLKSIKNIQKITKSMKMVSAAKYARAERELKGARIYGEGAQVFFENLMSDPALKDEATVKGGNKRVLIMITSDRGLCGSVHTSISKLTKSILASKPEGVEYKLVCIGDKARAQMQRLYAKDFLFTANEIGRTPPTFQDASITANAILSSGYDFDGGEILYNRFKTVVSFETKRLPIPSLQSIRTFPNLSIYDSIDDDVLKRYIEYSLAQLIYYAMKESATSEQSSRMTAMDGASKNAGEMIDKLTLQFNRTRQAVITRELIEIISGAAAV</sequence>
<dbReference type="SUPFAM" id="SSF52943">
    <property type="entry name" value="ATP synthase (F1-ATPase), gamma subunit"/>
    <property type="match status" value="1"/>
</dbReference>
<evidence type="ECO:0000256" key="4">
    <source>
        <dbReference type="ARBA" id="ARBA00022781"/>
    </source>
</evidence>
<dbReference type="InterPro" id="IPR035968">
    <property type="entry name" value="ATP_synth_F1_ATPase_gsu"/>
</dbReference>
<dbReference type="PANTHER" id="PTHR11693:SF22">
    <property type="entry name" value="ATP SYNTHASE SUBUNIT GAMMA, MITOCHONDRIAL"/>
    <property type="match status" value="1"/>
</dbReference>
<organism evidence="12 13">
    <name type="scientific">Meloidogyne graminicola</name>
    <dbReference type="NCBI Taxonomy" id="189291"/>
    <lineage>
        <taxon>Eukaryota</taxon>
        <taxon>Metazoa</taxon>
        <taxon>Ecdysozoa</taxon>
        <taxon>Nematoda</taxon>
        <taxon>Chromadorea</taxon>
        <taxon>Rhabditida</taxon>
        <taxon>Tylenchina</taxon>
        <taxon>Tylenchomorpha</taxon>
        <taxon>Tylenchoidea</taxon>
        <taxon>Meloidogynidae</taxon>
        <taxon>Meloidogyninae</taxon>
        <taxon>Meloidogyne</taxon>
    </lineage>
</organism>
<dbReference type="InterPro" id="IPR023632">
    <property type="entry name" value="ATP_synth_F1_gsu_CS"/>
</dbReference>
<dbReference type="FunFam" id="3.40.1380.10:FF:000003">
    <property type="entry name" value="ATP synthase subunit gamma"/>
    <property type="match status" value="1"/>
</dbReference>
<evidence type="ECO:0000313" key="13">
    <source>
        <dbReference type="Proteomes" id="UP000605970"/>
    </source>
</evidence>
<dbReference type="EMBL" id="JABEBT010000001">
    <property type="protein sequence ID" value="KAF7640365.1"/>
    <property type="molecule type" value="Genomic_DNA"/>
</dbReference>
<evidence type="ECO:0000256" key="3">
    <source>
        <dbReference type="ARBA" id="ARBA00022448"/>
    </source>
</evidence>
<keyword evidence="10 11" id="KW-0066">ATP synthesis</keyword>
<dbReference type="Proteomes" id="UP000605970">
    <property type="component" value="Unassembled WGS sequence"/>
</dbReference>
<name>A0A8T0A4U1_9BILA</name>
<evidence type="ECO:0000256" key="8">
    <source>
        <dbReference type="ARBA" id="ARBA00023136"/>
    </source>
</evidence>
<dbReference type="Pfam" id="PF00231">
    <property type="entry name" value="ATP-synt"/>
    <property type="match status" value="1"/>
</dbReference>
<dbReference type="CDD" id="cd12151">
    <property type="entry name" value="F1-ATPase_gamma"/>
    <property type="match status" value="1"/>
</dbReference>
<evidence type="ECO:0000256" key="1">
    <source>
        <dbReference type="ARBA" id="ARBA00004637"/>
    </source>
</evidence>
<evidence type="ECO:0000256" key="10">
    <source>
        <dbReference type="ARBA" id="ARBA00023310"/>
    </source>
</evidence>
<keyword evidence="8" id="KW-0472">Membrane</keyword>
<keyword evidence="13" id="KW-1185">Reference proteome</keyword>
<protein>
    <recommendedName>
        <fullName evidence="11">ATP synthase subunit gamma</fullName>
    </recommendedName>
</protein>
<proteinExistence type="inferred from homology"/>
<accession>A0A8T0A4U1</accession>
<keyword evidence="3 11" id="KW-0813">Transport</keyword>
<gene>
    <name evidence="12" type="ORF">Mgra_00000185</name>
</gene>
<comment type="subunit">
    <text evidence="11">F-type ATPases have 2 components, CF(1) - the catalytic core - and CF(0) - the membrane proton channel. CF(1) and CF(0) have multiple subunits.</text>
</comment>
<keyword evidence="9 11" id="KW-0139">CF(1)</keyword>
<evidence type="ECO:0000256" key="2">
    <source>
        <dbReference type="ARBA" id="ARBA00007681"/>
    </source>
</evidence>
<evidence type="ECO:0000256" key="5">
    <source>
        <dbReference type="ARBA" id="ARBA00022792"/>
    </source>
</evidence>
<dbReference type="Gene3D" id="3.40.1380.10">
    <property type="match status" value="1"/>
</dbReference>
<dbReference type="OrthoDB" id="239812at2759"/>
<dbReference type="AlphaFoldDB" id="A0A8T0A4U1"/>
<keyword evidence="5" id="KW-0999">Mitochondrion inner membrane</keyword>
<evidence type="ECO:0000256" key="7">
    <source>
        <dbReference type="ARBA" id="ARBA00023128"/>
    </source>
</evidence>
<comment type="subcellular location">
    <subcellularLocation>
        <location evidence="1">Mitochondrion inner membrane</location>
        <topology evidence="1">Peripheral membrane protein</topology>
    </subcellularLocation>
</comment>
<evidence type="ECO:0000256" key="11">
    <source>
        <dbReference type="RuleBase" id="RU004001"/>
    </source>
</evidence>
<dbReference type="GO" id="GO:0046933">
    <property type="term" value="F:proton-transporting ATP synthase activity, rotational mechanism"/>
    <property type="evidence" value="ECO:0007669"/>
    <property type="project" value="InterPro"/>
</dbReference>
<dbReference type="GO" id="GO:0005743">
    <property type="term" value="C:mitochondrial inner membrane"/>
    <property type="evidence" value="ECO:0007669"/>
    <property type="project" value="UniProtKB-SubCell"/>
</dbReference>